<accession>A0A087UVC8</accession>
<keyword evidence="2" id="KW-1185">Reference proteome</keyword>
<organism evidence="1 2">
    <name type="scientific">Stegodyphus mimosarum</name>
    <name type="common">African social velvet spider</name>
    <dbReference type="NCBI Taxonomy" id="407821"/>
    <lineage>
        <taxon>Eukaryota</taxon>
        <taxon>Metazoa</taxon>
        <taxon>Ecdysozoa</taxon>
        <taxon>Arthropoda</taxon>
        <taxon>Chelicerata</taxon>
        <taxon>Arachnida</taxon>
        <taxon>Araneae</taxon>
        <taxon>Araneomorphae</taxon>
        <taxon>Entelegynae</taxon>
        <taxon>Eresoidea</taxon>
        <taxon>Eresidae</taxon>
        <taxon>Stegodyphus</taxon>
    </lineage>
</organism>
<gene>
    <name evidence="1" type="ORF">X975_00324</name>
</gene>
<sequence>MLLSNFCIRFTSIVAQNIMFGSYLQSNWPVRILHSSLICNT</sequence>
<evidence type="ECO:0000313" key="2">
    <source>
        <dbReference type="Proteomes" id="UP000054359"/>
    </source>
</evidence>
<dbReference type="EMBL" id="KK121836">
    <property type="protein sequence ID" value="KFM81317.1"/>
    <property type="molecule type" value="Genomic_DNA"/>
</dbReference>
<evidence type="ECO:0000313" key="1">
    <source>
        <dbReference type="EMBL" id="KFM81317.1"/>
    </source>
</evidence>
<dbReference type="AlphaFoldDB" id="A0A087UVC8"/>
<dbReference type="Proteomes" id="UP000054359">
    <property type="component" value="Unassembled WGS sequence"/>
</dbReference>
<feature type="non-terminal residue" evidence="1">
    <location>
        <position position="41"/>
    </location>
</feature>
<reference evidence="1 2" key="1">
    <citation type="submission" date="2013-11" db="EMBL/GenBank/DDBJ databases">
        <title>Genome sequencing of Stegodyphus mimosarum.</title>
        <authorList>
            <person name="Bechsgaard J."/>
        </authorList>
    </citation>
    <scope>NUCLEOTIDE SEQUENCE [LARGE SCALE GENOMIC DNA]</scope>
</reference>
<name>A0A087UVC8_STEMI</name>
<protein>
    <submittedName>
        <fullName evidence="1">Uncharacterized protein</fullName>
    </submittedName>
</protein>
<proteinExistence type="predicted"/>